<dbReference type="Proteomes" id="UP000799766">
    <property type="component" value="Unassembled WGS sequence"/>
</dbReference>
<evidence type="ECO:0000313" key="1">
    <source>
        <dbReference type="EMBL" id="KAF2453351.1"/>
    </source>
</evidence>
<reference evidence="1" key="1">
    <citation type="journal article" date="2020" name="Stud. Mycol.">
        <title>101 Dothideomycetes genomes: a test case for predicting lifestyles and emergence of pathogens.</title>
        <authorList>
            <person name="Haridas S."/>
            <person name="Albert R."/>
            <person name="Binder M."/>
            <person name="Bloem J."/>
            <person name="Labutti K."/>
            <person name="Salamov A."/>
            <person name="Andreopoulos B."/>
            <person name="Baker S."/>
            <person name="Barry K."/>
            <person name="Bills G."/>
            <person name="Bluhm B."/>
            <person name="Cannon C."/>
            <person name="Castanera R."/>
            <person name="Culley D."/>
            <person name="Daum C."/>
            <person name="Ezra D."/>
            <person name="Gonzalez J."/>
            <person name="Henrissat B."/>
            <person name="Kuo A."/>
            <person name="Liang C."/>
            <person name="Lipzen A."/>
            <person name="Lutzoni F."/>
            <person name="Magnuson J."/>
            <person name="Mondo S."/>
            <person name="Nolan M."/>
            <person name="Ohm R."/>
            <person name="Pangilinan J."/>
            <person name="Park H.-J."/>
            <person name="Ramirez L."/>
            <person name="Alfaro M."/>
            <person name="Sun H."/>
            <person name="Tritt A."/>
            <person name="Yoshinaga Y."/>
            <person name="Zwiers L.-H."/>
            <person name="Turgeon B."/>
            <person name="Goodwin S."/>
            <person name="Spatafora J."/>
            <person name="Crous P."/>
            <person name="Grigoriev I."/>
        </authorList>
    </citation>
    <scope>NUCLEOTIDE SEQUENCE</scope>
    <source>
        <strain evidence="1">ATCC 16933</strain>
    </source>
</reference>
<keyword evidence="2" id="KW-1185">Reference proteome</keyword>
<protein>
    <submittedName>
        <fullName evidence="1">Uncharacterized protein</fullName>
    </submittedName>
</protein>
<dbReference type="AlphaFoldDB" id="A0A6A6NNR8"/>
<dbReference type="OrthoDB" id="1933717at2759"/>
<dbReference type="EMBL" id="MU001698">
    <property type="protein sequence ID" value="KAF2453351.1"/>
    <property type="molecule type" value="Genomic_DNA"/>
</dbReference>
<accession>A0A6A6NNR8</accession>
<gene>
    <name evidence="1" type="ORF">BDY21DRAFT_356441</name>
</gene>
<organism evidence="1 2">
    <name type="scientific">Lineolata rhizophorae</name>
    <dbReference type="NCBI Taxonomy" id="578093"/>
    <lineage>
        <taxon>Eukaryota</taxon>
        <taxon>Fungi</taxon>
        <taxon>Dikarya</taxon>
        <taxon>Ascomycota</taxon>
        <taxon>Pezizomycotina</taxon>
        <taxon>Dothideomycetes</taxon>
        <taxon>Dothideomycetes incertae sedis</taxon>
        <taxon>Lineolatales</taxon>
        <taxon>Lineolataceae</taxon>
        <taxon>Lineolata</taxon>
    </lineage>
</organism>
<proteinExistence type="predicted"/>
<name>A0A6A6NNR8_9PEZI</name>
<sequence length="78" mass="8556">MLIVEWNKKFRGDGVMVWGADPGRCHTGLGGFQPSAEQVKAMGLKPPEEGAEPVMQILRGEWDGNVGKVISHEGVRPW</sequence>
<evidence type="ECO:0000313" key="2">
    <source>
        <dbReference type="Proteomes" id="UP000799766"/>
    </source>
</evidence>